<proteinExistence type="predicted"/>
<accession>A0ABN9Y6F5</accession>
<evidence type="ECO:0000256" key="1">
    <source>
        <dbReference type="ARBA" id="ARBA00022603"/>
    </source>
</evidence>
<dbReference type="Pfam" id="PF00588">
    <property type="entry name" value="SpoU_methylase"/>
    <property type="match status" value="1"/>
</dbReference>
<feature type="domain" description="tRNA/rRNA methyltransferase SpoU type" evidence="3">
    <location>
        <begin position="5"/>
        <end position="94"/>
    </location>
</feature>
<evidence type="ECO:0000313" key="4">
    <source>
        <dbReference type="EMBL" id="CAK0907552.1"/>
    </source>
</evidence>
<dbReference type="Proteomes" id="UP001189429">
    <property type="component" value="Unassembled WGS sequence"/>
</dbReference>
<dbReference type="InterPro" id="IPR001537">
    <property type="entry name" value="SpoU_MeTrfase"/>
</dbReference>
<dbReference type="InterPro" id="IPR029028">
    <property type="entry name" value="Alpha/beta_knot_MTases"/>
</dbReference>
<organism evidence="4 5">
    <name type="scientific">Prorocentrum cordatum</name>
    <dbReference type="NCBI Taxonomy" id="2364126"/>
    <lineage>
        <taxon>Eukaryota</taxon>
        <taxon>Sar</taxon>
        <taxon>Alveolata</taxon>
        <taxon>Dinophyceae</taxon>
        <taxon>Prorocentrales</taxon>
        <taxon>Prorocentraceae</taxon>
        <taxon>Prorocentrum</taxon>
    </lineage>
</organism>
<evidence type="ECO:0000313" key="5">
    <source>
        <dbReference type="Proteomes" id="UP001189429"/>
    </source>
</evidence>
<protein>
    <recommendedName>
        <fullName evidence="3">tRNA/rRNA methyltransferase SpoU type domain-containing protein</fullName>
    </recommendedName>
</protein>
<dbReference type="SUPFAM" id="SSF75217">
    <property type="entry name" value="alpha/beta knot"/>
    <property type="match status" value="1"/>
</dbReference>
<dbReference type="InterPro" id="IPR029026">
    <property type="entry name" value="tRNA_m1G_MTases_N"/>
</dbReference>
<dbReference type="PANTHER" id="PTHR43191:SF2">
    <property type="entry name" value="RRNA METHYLTRANSFERASE 3, MITOCHONDRIAL"/>
    <property type="match status" value="1"/>
</dbReference>
<name>A0ABN9Y6F5_9DINO</name>
<dbReference type="InterPro" id="IPR051259">
    <property type="entry name" value="rRNA_Methyltransferase"/>
</dbReference>
<keyword evidence="5" id="KW-1185">Reference proteome</keyword>
<evidence type="ECO:0000256" key="2">
    <source>
        <dbReference type="ARBA" id="ARBA00022679"/>
    </source>
</evidence>
<dbReference type="EMBL" id="CAUYUJ010021880">
    <property type="protein sequence ID" value="CAK0907552.1"/>
    <property type="molecule type" value="Genomic_DNA"/>
</dbReference>
<gene>
    <name evidence="4" type="ORF">PCOR1329_LOCUS82533</name>
</gene>
<sequence>MGWLYRMDCHLAEPLTRSLEELKRMGIRVLAAENQFSQPVAQHPPPGRDWALVVGHEGRGISAAVVAASDACVCVPQEQGMCLNVSHAAAICMYELSRGYLGAGGAGGL</sequence>
<evidence type="ECO:0000259" key="3">
    <source>
        <dbReference type="Pfam" id="PF00588"/>
    </source>
</evidence>
<comment type="caution">
    <text evidence="4">The sequence shown here is derived from an EMBL/GenBank/DDBJ whole genome shotgun (WGS) entry which is preliminary data.</text>
</comment>
<keyword evidence="2" id="KW-0808">Transferase</keyword>
<keyword evidence="1" id="KW-0489">Methyltransferase</keyword>
<reference evidence="4" key="1">
    <citation type="submission" date="2023-10" db="EMBL/GenBank/DDBJ databases">
        <authorList>
            <person name="Chen Y."/>
            <person name="Shah S."/>
            <person name="Dougan E. K."/>
            <person name="Thang M."/>
            <person name="Chan C."/>
        </authorList>
    </citation>
    <scope>NUCLEOTIDE SEQUENCE [LARGE SCALE GENOMIC DNA]</scope>
</reference>
<dbReference type="PANTHER" id="PTHR43191">
    <property type="entry name" value="RRNA METHYLTRANSFERASE 3"/>
    <property type="match status" value="1"/>
</dbReference>
<dbReference type="Gene3D" id="3.40.1280.10">
    <property type="match status" value="1"/>
</dbReference>